<dbReference type="PROSITE" id="PS51340">
    <property type="entry name" value="MOSC"/>
    <property type="match status" value="1"/>
</dbReference>
<dbReference type="AlphaFoldDB" id="A0A9Q0MTW9"/>
<dbReference type="InterPro" id="IPR005303">
    <property type="entry name" value="MOCOS_middle"/>
</dbReference>
<dbReference type="PANTHER" id="PTHR15528:SF11">
    <property type="entry name" value="FI18188P1"/>
    <property type="match status" value="1"/>
</dbReference>
<name>A0A9Q0MTW9_9DIPT</name>
<feature type="compositionally biased region" description="Polar residues" evidence="9">
    <location>
        <begin position="713"/>
        <end position="727"/>
    </location>
</feature>
<dbReference type="SMART" id="SM00360">
    <property type="entry name" value="RRM"/>
    <property type="match status" value="1"/>
</dbReference>
<dbReference type="Pfam" id="PF03476">
    <property type="entry name" value="MOSC_N"/>
    <property type="match status" value="1"/>
</dbReference>
<evidence type="ECO:0000256" key="7">
    <source>
        <dbReference type="ARBA" id="ARBA00023242"/>
    </source>
</evidence>
<dbReference type="InterPro" id="IPR012677">
    <property type="entry name" value="Nucleotide-bd_a/b_plait_sf"/>
</dbReference>
<sequence>MPNNLKCFLVMFGISVAFAIYFFKKLSKGMPKNWKKIGKISEIYCFPVMSCAPVRITKSILCSEIGLQDGELREKAFLIVNSDYVIQRNQKLWLVQPNIVNDKLILMAPKMKDFSLNISELYNSNATVTHFAHPAGAVDCGNDVATWLSFYMSENALNEGYRLVFYPDTSSTREHRTKSINLKYVGCNQSVSDYDGYSMINAESVKELNRYLIKPLTAAHTRPNFLVDGAKASDEDSWDWMRIGENLIFKTIKVTKVLILQTTETAQDNENVPSSHSLGVNLVTLSSAYVNCGDDVYMISVDNLSEVMIIPSRFEVIIIDPDVWAPDAYEDYSDSTASETCAQIANINATLPDEDLTEQPINSSTEQSPSTDDSNKLLHPDDEVKNLDMWLDSIQPMDAPDFSVEAMNLFEETQAIYYQCYDDNKSYMGDEIATEEYSSKQALSKEASSEEMSTKETLRKEAPSEEVGNVCEPVLNASVEQKKYETPIQMEKSPERPRKRKLKLEEYYKRNPSLQFNKSKSVKVDEVAAEEKAPKAVEKVVAFDMESNTDMKIPCNIEKRSSSRVRNTQDINDKITGKQFRQHDANVENPIHKCLSEKDPPGLQTYNSPTGNVPSPTPSTSNGLSGRNLPSSRPVINQKRSSSRVRNTQDIHDKITGKQFRHDANVENPIHKCLSEKDPPGLHTYNSPTGNVPSPTPSTSNGLSGSNLPSSRPVINQKRSSSCVRNSQDIYDKITGNQFRQHDANVENSIFKTNSSWEWKKDPLRLLTYDSPTGNVPFSRPSTSNGFSGSNLPSSRLTARNESSRFSRPGMFRNPPDDRSTSENKKGERHVIYVGKLHRTTSREDLLAKFSKYGRIRNVSTHYNNQGEKYGFVRFKSAADACEVCRYHTHDANIKMYDICFGERRKFCGTNYFDLDNADANERANCRSAQPPKQSFEELLESAKRAQKAKKLS</sequence>
<dbReference type="Gene3D" id="3.30.70.330">
    <property type="match status" value="1"/>
</dbReference>
<evidence type="ECO:0000256" key="4">
    <source>
        <dbReference type="ARBA" id="ARBA00023015"/>
    </source>
</evidence>
<dbReference type="GO" id="GO:0030151">
    <property type="term" value="F:molybdenum ion binding"/>
    <property type="evidence" value="ECO:0007669"/>
    <property type="project" value="InterPro"/>
</dbReference>
<dbReference type="GO" id="GO:0003824">
    <property type="term" value="F:catalytic activity"/>
    <property type="evidence" value="ECO:0007669"/>
    <property type="project" value="InterPro"/>
</dbReference>
<feature type="compositionally biased region" description="Polar residues" evidence="9">
    <location>
        <begin position="604"/>
        <end position="646"/>
    </location>
</feature>
<dbReference type="GO" id="GO:0045944">
    <property type="term" value="P:positive regulation of transcription by RNA polymerase II"/>
    <property type="evidence" value="ECO:0007669"/>
    <property type="project" value="TreeGrafter"/>
</dbReference>
<evidence type="ECO:0000256" key="2">
    <source>
        <dbReference type="ARBA" id="ARBA00022553"/>
    </source>
</evidence>
<evidence type="ECO:0000313" key="13">
    <source>
        <dbReference type="Proteomes" id="UP001151699"/>
    </source>
</evidence>
<dbReference type="SUPFAM" id="SSF141673">
    <property type="entry name" value="MOSC N-terminal domain-like"/>
    <property type="match status" value="1"/>
</dbReference>
<evidence type="ECO:0000313" key="12">
    <source>
        <dbReference type="EMBL" id="KAJ6637679.1"/>
    </source>
</evidence>
<feature type="compositionally biased region" description="Low complexity" evidence="9">
    <location>
        <begin position="697"/>
        <end position="711"/>
    </location>
</feature>
<dbReference type="OrthoDB" id="17255at2759"/>
<evidence type="ECO:0000256" key="5">
    <source>
        <dbReference type="ARBA" id="ARBA00023159"/>
    </source>
</evidence>
<feature type="compositionally biased region" description="Basic and acidic residues" evidence="9">
    <location>
        <begin position="815"/>
        <end position="826"/>
    </location>
</feature>
<organism evidence="12 13">
    <name type="scientific">Pseudolycoriella hygida</name>
    <dbReference type="NCBI Taxonomy" id="35572"/>
    <lineage>
        <taxon>Eukaryota</taxon>
        <taxon>Metazoa</taxon>
        <taxon>Ecdysozoa</taxon>
        <taxon>Arthropoda</taxon>
        <taxon>Hexapoda</taxon>
        <taxon>Insecta</taxon>
        <taxon>Pterygota</taxon>
        <taxon>Neoptera</taxon>
        <taxon>Endopterygota</taxon>
        <taxon>Diptera</taxon>
        <taxon>Nematocera</taxon>
        <taxon>Sciaroidea</taxon>
        <taxon>Sciaridae</taxon>
        <taxon>Pseudolycoriella</taxon>
    </lineage>
</organism>
<keyword evidence="7" id="KW-0539">Nucleus</keyword>
<dbReference type="GO" id="GO:0003723">
    <property type="term" value="F:RNA binding"/>
    <property type="evidence" value="ECO:0007669"/>
    <property type="project" value="UniProtKB-UniRule"/>
</dbReference>
<feature type="domain" description="RRM" evidence="10">
    <location>
        <begin position="830"/>
        <end position="904"/>
    </location>
</feature>
<dbReference type="Pfam" id="PF00076">
    <property type="entry name" value="RRM_1"/>
    <property type="match status" value="1"/>
</dbReference>
<dbReference type="InterPro" id="IPR005302">
    <property type="entry name" value="MoCF_Sase_C"/>
</dbReference>
<evidence type="ECO:0000256" key="6">
    <source>
        <dbReference type="ARBA" id="ARBA00023163"/>
    </source>
</evidence>
<feature type="region of interest" description="Disordered" evidence="9">
    <location>
        <begin position="439"/>
        <end position="467"/>
    </location>
</feature>
<feature type="region of interest" description="Disordered" evidence="9">
    <location>
        <begin position="561"/>
        <end position="727"/>
    </location>
</feature>
<dbReference type="SUPFAM" id="SSF54928">
    <property type="entry name" value="RNA-binding domain, RBD"/>
    <property type="match status" value="1"/>
</dbReference>
<reference evidence="12" key="1">
    <citation type="submission" date="2022-07" db="EMBL/GenBank/DDBJ databases">
        <authorList>
            <person name="Trinca V."/>
            <person name="Uliana J.V.C."/>
            <person name="Torres T.T."/>
            <person name="Ward R.J."/>
            <person name="Monesi N."/>
        </authorList>
    </citation>
    <scope>NUCLEOTIDE SEQUENCE</scope>
    <source>
        <strain evidence="12">HSMRA1968</strain>
        <tissue evidence="12">Whole embryos</tissue>
    </source>
</reference>
<feature type="non-terminal residue" evidence="12">
    <location>
        <position position="953"/>
    </location>
</feature>
<dbReference type="InterPro" id="IPR035979">
    <property type="entry name" value="RBD_domain_sf"/>
</dbReference>
<evidence type="ECO:0000259" key="10">
    <source>
        <dbReference type="PROSITE" id="PS50102"/>
    </source>
</evidence>
<feature type="region of interest" description="Disordered" evidence="9">
    <location>
        <begin position="775"/>
        <end position="826"/>
    </location>
</feature>
<dbReference type="PANTHER" id="PTHR15528">
    <property type="entry name" value="PEROXISOME PROLIFERATOR ACTIVATED RECEPTOR GAMMA COACTIVATOR 1 PGC-1 -RELATED"/>
    <property type="match status" value="1"/>
</dbReference>
<proteinExistence type="predicted"/>
<keyword evidence="6" id="KW-0804">Transcription</keyword>
<comment type="caution">
    <text evidence="12">The sequence shown here is derived from an EMBL/GenBank/DDBJ whole genome shotgun (WGS) entry which is preliminary data.</text>
</comment>
<feature type="compositionally biased region" description="Polar residues" evidence="9">
    <location>
        <begin position="775"/>
        <end position="806"/>
    </location>
</feature>
<gene>
    <name evidence="12" type="primary">Mtarc2</name>
    <name evidence="12" type="ORF">Bhyg_10410</name>
</gene>
<keyword evidence="2" id="KW-0597">Phosphoprotein</keyword>
<dbReference type="PROSITE" id="PS50102">
    <property type="entry name" value="RRM"/>
    <property type="match status" value="1"/>
</dbReference>
<evidence type="ECO:0000256" key="9">
    <source>
        <dbReference type="SAM" id="MobiDB-lite"/>
    </source>
</evidence>
<keyword evidence="3 8" id="KW-0694">RNA-binding</keyword>
<keyword evidence="13" id="KW-1185">Reference proteome</keyword>
<dbReference type="InterPro" id="IPR034605">
    <property type="entry name" value="PGC-1"/>
</dbReference>
<dbReference type="GO" id="GO:0003712">
    <property type="term" value="F:transcription coregulator activity"/>
    <property type="evidence" value="ECO:0007669"/>
    <property type="project" value="InterPro"/>
</dbReference>
<dbReference type="Proteomes" id="UP001151699">
    <property type="component" value="Chromosome X"/>
</dbReference>
<feature type="domain" description="MOSC" evidence="11">
    <location>
        <begin position="146"/>
        <end position="299"/>
    </location>
</feature>
<feature type="compositionally biased region" description="Polar residues" evidence="9">
    <location>
        <begin position="359"/>
        <end position="372"/>
    </location>
</feature>
<evidence type="ECO:0000256" key="3">
    <source>
        <dbReference type="ARBA" id="ARBA00022884"/>
    </source>
</evidence>
<feature type="compositionally biased region" description="Basic and acidic residues" evidence="9">
    <location>
        <begin position="452"/>
        <end position="463"/>
    </location>
</feature>
<protein>
    <submittedName>
        <fullName evidence="12">Mitochondrial amidoxime reducing component 2</fullName>
    </submittedName>
</protein>
<feature type="compositionally biased region" description="Basic and acidic residues" evidence="9">
    <location>
        <begin position="571"/>
        <end position="600"/>
    </location>
</feature>
<dbReference type="GO" id="GO:0005634">
    <property type="term" value="C:nucleus"/>
    <property type="evidence" value="ECO:0007669"/>
    <property type="project" value="UniProtKB-SubCell"/>
</dbReference>
<dbReference type="EMBL" id="WJQU01000003">
    <property type="protein sequence ID" value="KAJ6637679.1"/>
    <property type="molecule type" value="Genomic_DNA"/>
</dbReference>
<dbReference type="InterPro" id="IPR000504">
    <property type="entry name" value="RRM_dom"/>
</dbReference>
<accession>A0A9Q0MTW9</accession>
<keyword evidence="5" id="KW-0010">Activator</keyword>
<keyword evidence="4" id="KW-0805">Transcription regulation</keyword>
<comment type="subcellular location">
    <subcellularLocation>
        <location evidence="1">Nucleus</location>
    </subcellularLocation>
</comment>
<feature type="region of interest" description="Disordered" evidence="9">
    <location>
        <begin position="352"/>
        <end position="380"/>
    </location>
</feature>
<dbReference type="GO" id="GO:0030170">
    <property type="term" value="F:pyridoxal phosphate binding"/>
    <property type="evidence" value="ECO:0007669"/>
    <property type="project" value="InterPro"/>
</dbReference>
<evidence type="ECO:0000256" key="1">
    <source>
        <dbReference type="ARBA" id="ARBA00004123"/>
    </source>
</evidence>
<feature type="compositionally biased region" description="Basic and acidic residues" evidence="9">
    <location>
        <begin position="647"/>
        <end position="680"/>
    </location>
</feature>
<evidence type="ECO:0000259" key="11">
    <source>
        <dbReference type="PROSITE" id="PS51340"/>
    </source>
</evidence>
<evidence type="ECO:0000256" key="8">
    <source>
        <dbReference type="PROSITE-ProRule" id="PRU00176"/>
    </source>
</evidence>